<protein>
    <recommendedName>
        <fullName evidence="2">DUF8188 domain-containing protein</fullName>
    </recommendedName>
</protein>
<keyword evidence="1" id="KW-0472">Membrane</keyword>
<evidence type="ECO:0000313" key="4">
    <source>
        <dbReference type="Proteomes" id="UP000006454"/>
    </source>
</evidence>
<keyword evidence="1" id="KW-0812">Transmembrane</keyword>
<dbReference type="InterPro" id="IPR058501">
    <property type="entry name" value="DUF8188"/>
</dbReference>
<proteinExistence type="predicted"/>
<accession>Q7P3C3</accession>
<comment type="caution">
    <text evidence="3">The sequence shown here is derived from an EMBL/GenBank/DDBJ whole genome shotgun (WGS) entry which is preliminary data.</text>
</comment>
<gene>
    <name evidence="3" type="ORF">FNV0029</name>
</gene>
<name>Q7P3C3_FUSVC</name>
<organism evidence="3 4">
    <name type="scientific">Fusobacterium vincentii ATCC 49256</name>
    <dbReference type="NCBI Taxonomy" id="209882"/>
    <lineage>
        <taxon>Bacteria</taxon>
        <taxon>Fusobacteriati</taxon>
        <taxon>Fusobacteriota</taxon>
        <taxon>Fusobacteriia</taxon>
        <taxon>Fusobacteriales</taxon>
        <taxon>Fusobacteriaceae</taxon>
        <taxon>Fusobacterium</taxon>
    </lineage>
</organism>
<feature type="domain" description="DUF8188" evidence="2">
    <location>
        <begin position="32"/>
        <end position="192"/>
    </location>
</feature>
<dbReference type="AlphaFoldDB" id="Q7P3C3"/>
<dbReference type="Pfam" id="PF26603">
    <property type="entry name" value="DUF8188"/>
    <property type="match status" value="1"/>
</dbReference>
<keyword evidence="1" id="KW-1133">Transmembrane helix</keyword>
<evidence type="ECO:0000313" key="3">
    <source>
        <dbReference type="EMBL" id="EAA23047.1"/>
    </source>
</evidence>
<dbReference type="Proteomes" id="UP000006454">
    <property type="component" value="Unassembled WGS sequence"/>
</dbReference>
<evidence type="ECO:0000259" key="2">
    <source>
        <dbReference type="Pfam" id="PF26603"/>
    </source>
</evidence>
<feature type="transmembrane region" description="Helical" evidence="1">
    <location>
        <begin position="6"/>
        <end position="26"/>
    </location>
</feature>
<evidence type="ECO:0000256" key="1">
    <source>
        <dbReference type="SAM" id="Phobius"/>
    </source>
</evidence>
<dbReference type="EMBL" id="AABF01000290">
    <property type="protein sequence ID" value="EAA23047.1"/>
    <property type="molecule type" value="Genomic_DNA"/>
</dbReference>
<sequence length="207" mass="24327">MRKSGIGWFAGVGLVAMFLAIGNLIYTCTRNDGEKYAQQYIDESEYVTFHYPEGIQDVTYRAGSIMTGVLMNSTERIRTDSILFYDSIYKKHFCVFVIEPESRETFRQGEIVIKDIDYRKTIRARINKYELNSPRYGSKANPVPVLDFDYKIAHFQNDKNSKYYEYAFSRPAYYKRAVELYLTYMMSKEEFRNGLKRSNLKGLSIQR</sequence>
<reference evidence="3 4" key="1">
    <citation type="journal article" date="2003" name="Genome Res.">
        <title>Genome analysis of F. nucleatum sub spp vincentii and its comparison with the genome of F. nucleatum ATCC 25586.</title>
        <authorList>
            <person name="Kapatral V."/>
            <person name="Ivanova N."/>
            <person name="Anderson I."/>
            <person name="Reznik G."/>
            <person name="Bhattacharyya A."/>
            <person name="Gardner W.L."/>
            <person name="Mikhailova N."/>
            <person name="Lapidus A."/>
            <person name="Larsen N."/>
            <person name="D'Souza M."/>
            <person name="Walunas T."/>
            <person name="Haselkorn R."/>
            <person name="Overbeek R."/>
            <person name="Kyrpides N."/>
        </authorList>
    </citation>
    <scope>NUCLEOTIDE SEQUENCE [LARGE SCALE GENOMIC DNA]</scope>
    <source>
        <strain evidence="3 4">ATCC 49256</strain>
    </source>
</reference>